<dbReference type="InterPro" id="IPR014032">
    <property type="entry name" value="Peptidase_A24A_bac"/>
</dbReference>
<feature type="transmembrane region" description="Helical" evidence="3">
    <location>
        <begin position="155"/>
        <end position="185"/>
    </location>
</feature>
<evidence type="ECO:0000256" key="2">
    <source>
        <dbReference type="RuleBase" id="RU003793"/>
    </source>
</evidence>
<organism evidence="5 6">
    <name type="scientific">Hyphomonas hirschiana VP5</name>
    <dbReference type="NCBI Taxonomy" id="1280951"/>
    <lineage>
        <taxon>Bacteria</taxon>
        <taxon>Pseudomonadati</taxon>
        <taxon>Pseudomonadota</taxon>
        <taxon>Alphaproteobacteria</taxon>
        <taxon>Hyphomonadales</taxon>
        <taxon>Hyphomonadaceae</taxon>
        <taxon>Hyphomonas</taxon>
    </lineage>
</organism>
<evidence type="ECO:0000313" key="6">
    <source>
        <dbReference type="Proteomes" id="UP000025061"/>
    </source>
</evidence>
<dbReference type="InterPro" id="IPR050882">
    <property type="entry name" value="Prepilin_peptidase/N-MTase"/>
</dbReference>
<feature type="transmembrane region" description="Helical" evidence="3">
    <location>
        <begin position="64"/>
        <end position="82"/>
    </location>
</feature>
<feature type="transmembrane region" description="Helical" evidence="3">
    <location>
        <begin position="116"/>
        <end position="135"/>
    </location>
</feature>
<dbReference type="GO" id="GO:0006465">
    <property type="term" value="P:signal peptide processing"/>
    <property type="evidence" value="ECO:0007669"/>
    <property type="project" value="TreeGrafter"/>
</dbReference>
<evidence type="ECO:0000259" key="4">
    <source>
        <dbReference type="Pfam" id="PF01478"/>
    </source>
</evidence>
<feature type="transmembrane region" description="Helical" evidence="3">
    <location>
        <begin position="6"/>
        <end position="26"/>
    </location>
</feature>
<protein>
    <submittedName>
        <fullName evidence="5">Prepilin peptidase</fullName>
    </submittedName>
</protein>
<feature type="transmembrane region" description="Helical" evidence="3">
    <location>
        <begin position="197"/>
        <end position="216"/>
    </location>
</feature>
<keyword evidence="6" id="KW-1185">Reference proteome</keyword>
<dbReference type="GO" id="GO:0004190">
    <property type="term" value="F:aspartic-type endopeptidase activity"/>
    <property type="evidence" value="ECO:0007669"/>
    <property type="project" value="InterPro"/>
</dbReference>
<dbReference type="Proteomes" id="UP000025061">
    <property type="component" value="Unassembled WGS sequence"/>
</dbReference>
<dbReference type="Pfam" id="PF01478">
    <property type="entry name" value="Peptidase_A24"/>
    <property type="match status" value="1"/>
</dbReference>
<dbReference type="Gene3D" id="1.20.120.1220">
    <property type="match status" value="1"/>
</dbReference>
<feature type="transmembrane region" description="Helical" evidence="3">
    <location>
        <begin position="38"/>
        <end position="58"/>
    </location>
</feature>
<name>A0A059FLQ2_9PROT</name>
<comment type="similarity">
    <text evidence="1 2">Belongs to the peptidase A24 family.</text>
</comment>
<dbReference type="PATRIC" id="fig|1280951.3.peg.2576"/>
<sequence>MTGSDLGLVLLGFLIGAGIEGAASRFAGERRTLRDVWLSARTVFTAIAGALVALAAGLYGSNNLPILSFTLLFGWALLALAAIDLRTYLLPDRLNLAVFLLGAGMIALYRQEVWPWHLAGAITGYGLLWLVGVAYRRLRGVDGLGRGDAKLLGAIGMWVGLQGIPPVLLIASLSGILAVLAGSAIRRESVSGQSMIAFGPWIALAGYIVWLMPALLPY</sequence>
<keyword evidence="3" id="KW-0812">Transmembrane</keyword>
<proteinExistence type="inferred from homology"/>
<comment type="caution">
    <text evidence="5">The sequence shown here is derived from an EMBL/GenBank/DDBJ whole genome shotgun (WGS) entry which is preliminary data.</text>
</comment>
<dbReference type="PRINTS" id="PR00864">
    <property type="entry name" value="PREPILNPTASE"/>
</dbReference>
<dbReference type="AlphaFoldDB" id="A0A059FLQ2"/>
<keyword evidence="3" id="KW-1133">Transmembrane helix</keyword>
<dbReference type="GO" id="GO:0005886">
    <property type="term" value="C:plasma membrane"/>
    <property type="evidence" value="ECO:0007669"/>
    <property type="project" value="TreeGrafter"/>
</dbReference>
<dbReference type="InterPro" id="IPR000045">
    <property type="entry name" value="Prepilin_IV_endopep_pep"/>
</dbReference>
<keyword evidence="3" id="KW-0472">Membrane</keyword>
<dbReference type="EMBL" id="ARYI01000011">
    <property type="protein sequence ID" value="KCZ91466.1"/>
    <property type="molecule type" value="Genomic_DNA"/>
</dbReference>
<evidence type="ECO:0000256" key="1">
    <source>
        <dbReference type="ARBA" id="ARBA00005801"/>
    </source>
</evidence>
<feature type="domain" description="Prepilin type IV endopeptidase peptidase" evidence="4">
    <location>
        <begin position="71"/>
        <end position="179"/>
    </location>
</feature>
<dbReference type="PANTHER" id="PTHR30487">
    <property type="entry name" value="TYPE 4 PREPILIN-LIKE PROTEINS LEADER PEPTIDE-PROCESSING ENZYME"/>
    <property type="match status" value="1"/>
</dbReference>
<dbReference type="RefSeq" id="WP_011647638.1">
    <property type="nucleotide sequence ID" value="NZ_ARYI01000011.1"/>
</dbReference>
<gene>
    <name evidence="5" type="ORF">HHI_12779</name>
</gene>
<reference evidence="5 6" key="1">
    <citation type="submission" date="2013-04" db="EMBL/GenBank/DDBJ databases">
        <title>Hyphomonas hirschiana VP5 Genome Sequencing.</title>
        <authorList>
            <person name="Lai Q."/>
            <person name="Shao Z."/>
        </authorList>
    </citation>
    <scope>NUCLEOTIDE SEQUENCE [LARGE SCALE GENOMIC DNA]</scope>
    <source>
        <strain evidence="5 6">VP5</strain>
    </source>
</reference>
<evidence type="ECO:0000256" key="3">
    <source>
        <dbReference type="SAM" id="Phobius"/>
    </source>
</evidence>
<dbReference type="OrthoDB" id="9789291at2"/>
<accession>A0A059FLQ2</accession>
<evidence type="ECO:0000313" key="5">
    <source>
        <dbReference type="EMBL" id="KCZ91466.1"/>
    </source>
</evidence>
<dbReference type="PANTHER" id="PTHR30487:SF0">
    <property type="entry name" value="PREPILIN LEADER PEPTIDASE_N-METHYLTRANSFERASE-RELATED"/>
    <property type="match status" value="1"/>
</dbReference>